<dbReference type="SMART" id="SM00822">
    <property type="entry name" value="PKS_KR"/>
    <property type="match status" value="1"/>
</dbReference>
<reference evidence="5 6" key="1">
    <citation type="submission" date="2018-03" db="EMBL/GenBank/DDBJ databases">
        <title>Aquarubrobacter algicola gen. nov., sp. nov., a novel actinobacterium isolated from shallow eutrophic lake during the end of cyanobacterial harmful algal blooms.</title>
        <authorList>
            <person name="Chun S.J."/>
        </authorList>
    </citation>
    <scope>NUCLEOTIDE SEQUENCE [LARGE SCALE GENOMIC DNA]</scope>
    <source>
        <strain evidence="5 6">Seoho-28</strain>
    </source>
</reference>
<dbReference type="PRINTS" id="PR00081">
    <property type="entry name" value="GDHRDH"/>
</dbReference>
<dbReference type="OrthoDB" id="3743899at2"/>
<dbReference type="PANTHER" id="PTHR44196:SF1">
    <property type="entry name" value="DEHYDROGENASE_REDUCTASE SDR FAMILY MEMBER 7B"/>
    <property type="match status" value="1"/>
</dbReference>
<dbReference type="GO" id="GO:0016020">
    <property type="term" value="C:membrane"/>
    <property type="evidence" value="ECO:0007669"/>
    <property type="project" value="TreeGrafter"/>
</dbReference>
<evidence type="ECO:0000313" key="6">
    <source>
        <dbReference type="Proteomes" id="UP000240739"/>
    </source>
</evidence>
<dbReference type="SUPFAM" id="SSF51735">
    <property type="entry name" value="NAD(P)-binding Rossmann-fold domains"/>
    <property type="match status" value="1"/>
</dbReference>
<gene>
    <name evidence="5" type="ORF">C7Y72_08955</name>
</gene>
<accession>A0A2T4UKM4</accession>
<dbReference type="InterPro" id="IPR020904">
    <property type="entry name" value="Sc_DH/Rdtase_CS"/>
</dbReference>
<dbReference type="Proteomes" id="UP000240739">
    <property type="component" value="Unassembled WGS sequence"/>
</dbReference>
<dbReference type="AlphaFoldDB" id="A0A2T4UKM4"/>
<name>A0A2T4UKM4_9ACTN</name>
<dbReference type="GO" id="GO:0016491">
    <property type="term" value="F:oxidoreductase activity"/>
    <property type="evidence" value="ECO:0007669"/>
    <property type="project" value="UniProtKB-KW"/>
</dbReference>
<dbReference type="RefSeq" id="WP_107568415.1">
    <property type="nucleotide sequence ID" value="NZ_PYYB01000001.1"/>
</dbReference>
<dbReference type="InterPro" id="IPR057326">
    <property type="entry name" value="KR_dom"/>
</dbReference>
<comment type="caution">
    <text evidence="5">The sequence shown here is derived from an EMBL/GenBank/DDBJ whole genome shotgun (WGS) entry which is preliminary data.</text>
</comment>
<dbReference type="Pfam" id="PF00106">
    <property type="entry name" value="adh_short"/>
    <property type="match status" value="1"/>
</dbReference>
<dbReference type="Gene3D" id="3.40.50.720">
    <property type="entry name" value="NAD(P)-binding Rossmann-like Domain"/>
    <property type="match status" value="1"/>
</dbReference>
<proteinExistence type="inferred from homology"/>
<dbReference type="NCBIfam" id="NF004526">
    <property type="entry name" value="PRK05872.1"/>
    <property type="match status" value="1"/>
</dbReference>
<dbReference type="PRINTS" id="PR00080">
    <property type="entry name" value="SDRFAMILY"/>
</dbReference>
<evidence type="ECO:0000256" key="3">
    <source>
        <dbReference type="RuleBase" id="RU000363"/>
    </source>
</evidence>
<dbReference type="PROSITE" id="PS00061">
    <property type="entry name" value="ADH_SHORT"/>
    <property type="match status" value="1"/>
</dbReference>
<protein>
    <submittedName>
        <fullName evidence="5">Short-chain dehydrogenase</fullName>
    </submittedName>
</protein>
<dbReference type="InterPro" id="IPR002347">
    <property type="entry name" value="SDR_fam"/>
</dbReference>
<evidence type="ECO:0000256" key="1">
    <source>
        <dbReference type="ARBA" id="ARBA00006484"/>
    </source>
</evidence>
<sequence length="307" mass="32048">MSWDVAGRTVLITGAARGIGAAAAQRLHDRGANVALVGLEPEKLHALADRLGPRAAAFEADVTDAAAVQRAVDDTVARFGALDVAVANAGLHFIGSVVDAPIEQLEREIDVNLLGVLRTVRAAAPHVIARQGYLLNVASLAAASHAPLMGAYAASKAGVEALTDALRQELRPGGTRVGCAYFGFIDTDLVRSSMHHASSQAMEGLMPGFVRRHVSVDVAADAIERAVVGRRARVWAPRYVGGALRLRGLVQPLAEQRAMRSRRLPAALEAAAPAPGLAAQDLTLGIAAGPIDEQPLLTTTTPSEDRA</sequence>
<comment type="similarity">
    <text evidence="1 3">Belongs to the short-chain dehydrogenases/reductases (SDR) family.</text>
</comment>
<keyword evidence="6" id="KW-1185">Reference proteome</keyword>
<dbReference type="PANTHER" id="PTHR44196">
    <property type="entry name" value="DEHYDROGENASE/REDUCTASE SDR FAMILY MEMBER 7B"/>
    <property type="match status" value="1"/>
</dbReference>
<keyword evidence="2" id="KW-0560">Oxidoreductase</keyword>
<feature type="domain" description="Ketoreductase" evidence="4">
    <location>
        <begin position="8"/>
        <end position="188"/>
    </location>
</feature>
<organism evidence="5 6">
    <name type="scientific">Paraconexibacter algicola</name>
    <dbReference type="NCBI Taxonomy" id="2133960"/>
    <lineage>
        <taxon>Bacteria</taxon>
        <taxon>Bacillati</taxon>
        <taxon>Actinomycetota</taxon>
        <taxon>Thermoleophilia</taxon>
        <taxon>Solirubrobacterales</taxon>
        <taxon>Paraconexibacteraceae</taxon>
        <taxon>Paraconexibacter</taxon>
    </lineage>
</organism>
<dbReference type="InterPro" id="IPR036291">
    <property type="entry name" value="NAD(P)-bd_dom_sf"/>
</dbReference>
<evidence type="ECO:0000259" key="4">
    <source>
        <dbReference type="SMART" id="SM00822"/>
    </source>
</evidence>
<dbReference type="EMBL" id="PYYB01000001">
    <property type="protein sequence ID" value="PTL59771.1"/>
    <property type="molecule type" value="Genomic_DNA"/>
</dbReference>
<evidence type="ECO:0000256" key="2">
    <source>
        <dbReference type="ARBA" id="ARBA00023002"/>
    </source>
</evidence>
<evidence type="ECO:0000313" key="5">
    <source>
        <dbReference type="EMBL" id="PTL59771.1"/>
    </source>
</evidence>